<feature type="region of interest" description="Disordered" evidence="5">
    <location>
        <begin position="737"/>
        <end position="777"/>
    </location>
</feature>
<dbReference type="Proteomes" id="UP000656881">
    <property type="component" value="Unassembled WGS sequence"/>
</dbReference>
<evidence type="ECO:0000256" key="5">
    <source>
        <dbReference type="SAM" id="MobiDB-lite"/>
    </source>
</evidence>
<gene>
    <name evidence="8" type="ORF">GCM10012286_65170</name>
</gene>
<keyword evidence="9" id="KW-1185">Reference proteome</keyword>
<keyword evidence="2" id="KW-0596">Phosphopantetheine</keyword>
<accession>A0ABQ2MMW0</accession>
<dbReference type="EMBL" id="BMNG01000016">
    <property type="protein sequence ID" value="GGO54726.1"/>
    <property type="molecule type" value="Genomic_DNA"/>
</dbReference>
<feature type="compositionally biased region" description="Low complexity" evidence="5">
    <location>
        <begin position="763"/>
        <end position="777"/>
    </location>
</feature>
<protein>
    <recommendedName>
        <fullName evidence="10">Polyketide synthase</fullName>
    </recommendedName>
</protein>
<dbReference type="Gene3D" id="3.40.47.10">
    <property type="match status" value="1"/>
</dbReference>
<reference evidence="9" key="1">
    <citation type="journal article" date="2019" name="Int. J. Syst. Evol. Microbiol.">
        <title>The Global Catalogue of Microorganisms (GCM) 10K type strain sequencing project: providing services to taxonomists for standard genome sequencing and annotation.</title>
        <authorList>
            <consortium name="The Broad Institute Genomics Platform"/>
            <consortium name="The Broad Institute Genome Sequencing Center for Infectious Disease"/>
            <person name="Wu L."/>
            <person name="Ma J."/>
        </authorList>
    </citation>
    <scope>NUCLEOTIDE SEQUENCE [LARGE SCALE GENOMIC DNA]</scope>
    <source>
        <strain evidence="9">CGMCC 4.7349</strain>
    </source>
</reference>
<dbReference type="Gene3D" id="3.30.559.30">
    <property type="entry name" value="Nonribosomal peptide synthetase, condensation domain"/>
    <property type="match status" value="1"/>
</dbReference>
<dbReference type="Gene3D" id="1.10.1200.10">
    <property type="entry name" value="ACP-like"/>
    <property type="match status" value="1"/>
</dbReference>
<feature type="region of interest" description="Disordered" evidence="5">
    <location>
        <begin position="1"/>
        <end position="29"/>
    </location>
</feature>
<feature type="compositionally biased region" description="Low complexity" evidence="5">
    <location>
        <begin position="848"/>
        <end position="858"/>
    </location>
</feature>
<dbReference type="SUPFAM" id="SSF53901">
    <property type="entry name" value="Thiolase-like"/>
    <property type="match status" value="1"/>
</dbReference>
<organism evidence="8 9">
    <name type="scientific">Streptomyces lasiicapitis</name>
    <dbReference type="NCBI Taxonomy" id="1923961"/>
    <lineage>
        <taxon>Bacteria</taxon>
        <taxon>Bacillati</taxon>
        <taxon>Actinomycetota</taxon>
        <taxon>Actinomycetes</taxon>
        <taxon>Kitasatosporales</taxon>
        <taxon>Streptomycetaceae</taxon>
        <taxon>Streptomyces</taxon>
    </lineage>
</organism>
<dbReference type="PROSITE" id="PS52004">
    <property type="entry name" value="KS3_2"/>
    <property type="match status" value="1"/>
</dbReference>
<dbReference type="RefSeq" id="WP_189176677.1">
    <property type="nucleotide sequence ID" value="NZ_BMNG01000016.1"/>
</dbReference>
<evidence type="ECO:0000256" key="4">
    <source>
        <dbReference type="ARBA" id="ARBA00022679"/>
    </source>
</evidence>
<evidence type="ECO:0000256" key="3">
    <source>
        <dbReference type="ARBA" id="ARBA00022553"/>
    </source>
</evidence>
<dbReference type="InterPro" id="IPR023213">
    <property type="entry name" value="CAT-like_dom_sf"/>
</dbReference>
<dbReference type="SMART" id="SM00823">
    <property type="entry name" value="PKS_PP"/>
    <property type="match status" value="1"/>
</dbReference>
<dbReference type="CDD" id="cd19531">
    <property type="entry name" value="LCL_NRPS-like"/>
    <property type="match status" value="1"/>
</dbReference>
<dbReference type="PROSITE" id="PS50075">
    <property type="entry name" value="CARRIER"/>
    <property type="match status" value="1"/>
</dbReference>
<feature type="domain" description="Carrier" evidence="6">
    <location>
        <begin position="773"/>
        <end position="848"/>
    </location>
</feature>
<evidence type="ECO:0000313" key="8">
    <source>
        <dbReference type="EMBL" id="GGO54726.1"/>
    </source>
</evidence>
<dbReference type="Pfam" id="PF00109">
    <property type="entry name" value="ketoacyl-synt"/>
    <property type="match status" value="1"/>
</dbReference>
<dbReference type="InterPro" id="IPR050091">
    <property type="entry name" value="PKS_NRPS_Biosynth_Enz"/>
</dbReference>
<sequence>MSGGAQMRTATRQGEAHRSREPAAGVGPRDTDIAIVGMAVRFPGADDLNAFRANLRAGHDGVRTMPAARAAATGLDPAADYLPMGYLDDIHTFDHAFFGLTRHEAALIDPQHRIALTLAHQAIEDAGHSPGKLRGRSTAVIFSATSSGYGARLDLSDVLGALGNAPFGLTSRIAHTLCLDGPCYSLDSGCNGSLLAVRLACRELAAGDAEYALAGGVSVRPDGVTRAQVGGFAEIASSSDRCRSFDASADGTVAGEGGAALLLTTLARARAEHLPVHAVIRGIAARHNGGAAATISAPSAAAHAQVIRQAWRAAGMEPEKAGFVEAHGSGTTLGDAVELEGLGTVFRGRSQPLPVGAVKSAIGHLDNAAGVAALVKAVLSVRDAELYPSLHFTEPAPGVDLRGADLEMITEARSWDAEERLAGVSSFSLGGANAHCVVQQPPAAAVETPERSDPQRRARLVGVSARSRSALARLCADLAVALRGETRPFDDVVYTLNNGRTHYEHRVSVSADSTDSLAFQLAAQATWLAGEPDTNSPDRGARTRKVRPQLVLLLSPESPGPVADPAGLPPELPATGAASGILSTQLAAVTELRRRGIRPDAVVGAGASRYLARYLREELTSADTADLAAGKDPGPPDPDRLAEVIGQLLDAGPAVAVDLTPEGSLGALLRERFASDARVRSHTIAADDSDLLGVLGALYEGGADLDWSAIGPTAPRITRVRLPGHPMEAVPCWIPGSDTVDATQPVPETAVPDKRPPESSVEPASADHAPSASSASDTTRWLCDMLSELLGTPAPTPDSDFFELGGNSLLALQVINRVEERFGVRHRLLDLYEYPRIEDFAGFVQSSAGPHTAAAGSPAPGPSGPAARPELVPGDDMVMSFGQDRMWFHHEIDKNTTLYNWPMVRQLDGPLDVEAFRGMWHDFVMRHETLRSNFVEVDSAPELCVRPDPGDFFTFTDVSDAPDPQAAARELVARAAQQRFDLAADPLLRVLLVRLAHERHVLQLTTHHAVNDGASPRILCQELPELYVARREGRPAQLPALPIRYRDYALWQRRLLADSFLDHEIAYWRKVLHNATRLDLPTDHPRPTRRSFKGDMVPFTIEAPVVARLRKLAAEESVTLFVVLLSAFNLLLARLSGQRDLIVATPASGRNHSAIQDMIGYVNSTLALRCAVPPQAGLGDYLRQTRATVLDAMDHQEIPFDRVVHALRVKREPGRDPLIDVSYVHQDVPHYTLPGIARTSFFDEQETTINLFEGMPVGTAKYDLTLLTSDREGRSDLTGGLEYSTELFTADTATGFVSAYQELLRALAQAQDAEQPIAPLLETQAPLKSTEVTR</sequence>
<dbReference type="PROSITE" id="PS00012">
    <property type="entry name" value="PHOSPHOPANTETHEINE"/>
    <property type="match status" value="1"/>
</dbReference>
<feature type="domain" description="Ketosynthase family 3 (KS3)" evidence="7">
    <location>
        <begin position="30"/>
        <end position="440"/>
    </location>
</feature>
<dbReference type="Pfam" id="PF02801">
    <property type="entry name" value="Ketoacyl-synt_C"/>
    <property type="match status" value="1"/>
</dbReference>
<dbReference type="PANTHER" id="PTHR43775">
    <property type="entry name" value="FATTY ACID SYNTHASE"/>
    <property type="match status" value="1"/>
</dbReference>
<dbReference type="InterPro" id="IPR016039">
    <property type="entry name" value="Thiolase-like"/>
</dbReference>
<dbReference type="Pfam" id="PF00550">
    <property type="entry name" value="PP-binding"/>
    <property type="match status" value="1"/>
</dbReference>
<dbReference type="InterPro" id="IPR009081">
    <property type="entry name" value="PP-bd_ACP"/>
</dbReference>
<dbReference type="Pfam" id="PF16197">
    <property type="entry name" value="KAsynt_C_assoc"/>
    <property type="match status" value="1"/>
</dbReference>
<evidence type="ECO:0008006" key="10">
    <source>
        <dbReference type="Google" id="ProtNLM"/>
    </source>
</evidence>
<dbReference type="SUPFAM" id="SSF47336">
    <property type="entry name" value="ACP-like"/>
    <property type="match status" value="1"/>
</dbReference>
<evidence type="ECO:0000256" key="1">
    <source>
        <dbReference type="ARBA" id="ARBA00001957"/>
    </source>
</evidence>
<feature type="region of interest" description="Disordered" evidence="5">
    <location>
        <begin position="848"/>
        <end position="871"/>
    </location>
</feature>
<evidence type="ECO:0000313" key="9">
    <source>
        <dbReference type="Proteomes" id="UP000656881"/>
    </source>
</evidence>
<comment type="caution">
    <text evidence="8">The sequence shown here is derived from an EMBL/GenBank/DDBJ whole genome shotgun (WGS) entry which is preliminary data.</text>
</comment>
<dbReference type="InterPro" id="IPR036736">
    <property type="entry name" value="ACP-like_sf"/>
</dbReference>
<evidence type="ECO:0000259" key="7">
    <source>
        <dbReference type="PROSITE" id="PS52004"/>
    </source>
</evidence>
<dbReference type="Pfam" id="PF00668">
    <property type="entry name" value="Condensation"/>
    <property type="match status" value="1"/>
</dbReference>
<dbReference type="InterPro" id="IPR001242">
    <property type="entry name" value="Condensation_dom"/>
</dbReference>
<dbReference type="InterPro" id="IPR020806">
    <property type="entry name" value="PKS_PP-bd"/>
</dbReference>
<dbReference type="InterPro" id="IPR032821">
    <property type="entry name" value="PKS_assoc"/>
</dbReference>
<comment type="cofactor">
    <cofactor evidence="1">
        <name>pantetheine 4'-phosphate</name>
        <dbReference type="ChEBI" id="CHEBI:47942"/>
    </cofactor>
</comment>
<dbReference type="InterPro" id="IPR020841">
    <property type="entry name" value="PKS_Beta-ketoAc_synthase_dom"/>
</dbReference>
<dbReference type="InterPro" id="IPR014031">
    <property type="entry name" value="Ketoacyl_synth_C"/>
</dbReference>
<dbReference type="InterPro" id="IPR006162">
    <property type="entry name" value="Ppantetheine_attach_site"/>
</dbReference>
<dbReference type="SUPFAM" id="SSF52777">
    <property type="entry name" value="CoA-dependent acyltransferases"/>
    <property type="match status" value="2"/>
</dbReference>
<dbReference type="PANTHER" id="PTHR43775:SF37">
    <property type="entry name" value="SI:DKEY-61P9.11"/>
    <property type="match status" value="1"/>
</dbReference>
<dbReference type="Gene3D" id="3.30.559.10">
    <property type="entry name" value="Chloramphenicol acetyltransferase-like domain"/>
    <property type="match status" value="1"/>
</dbReference>
<dbReference type="CDD" id="cd00833">
    <property type="entry name" value="PKS"/>
    <property type="match status" value="1"/>
</dbReference>
<keyword evidence="4" id="KW-0808">Transferase</keyword>
<dbReference type="Gene3D" id="3.30.70.3290">
    <property type="match status" value="1"/>
</dbReference>
<proteinExistence type="predicted"/>
<evidence type="ECO:0000256" key="2">
    <source>
        <dbReference type="ARBA" id="ARBA00022450"/>
    </source>
</evidence>
<dbReference type="SMART" id="SM00825">
    <property type="entry name" value="PKS_KS"/>
    <property type="match status" value="1"/>
</dbReference>
<keyword evidence="3" id="KW-0597">Phosphoprotein</keyword>
<name>A0ABQ2MMW0_9ACTN</name>
<evidence type="ECO:0000259" key="6">
    <source>
        <dbReference type="PROSITE" id="PS50075"/>
    </source>
</evidence>
<dbReference type="InterPro" id="IPR014030">
    <property type="entry name" value="Ketoacyl_synth_N"/>
</dbReference>